<dbReference type="InterPro" id="IPR044198">
    <property type="entry name" value="DEK"/>
</dbReference>
<dbReference type="GO" id="GO:0006325">
    <property type="term" value="P:chromatin organization"/>
    <property type="evidence" value="ECO:0007669"/>
    <property type="project" value="InterPro"/>
</dbReference>
<dbReference type="GO" id="GO:0003677">
    <property type="term" value="F:DNA binding"/>
    <property type="evidence" value="ECO:0007669"/>
    <property type="project" value="InterPro"/>
</dbReference>
<sequence length="662" mass="74293">MGECEENREKEEGSSKAEENEGIEEQDEGNVEEVEEEQEGEDGQDEGKKTAGKIVKNGSKKETRNEIGRLPPRTPAIERPRREKKKVEVITVGETARRSTNKPFAIEKGQGMQLKDIPNVAFKLSKRKADENLQLLHTILFGKKAKVHTLKKNIGLFSGFVWIENEMMIIVLDIFSRTRRGLKLKEKIDKCVKEKLLDFCDVLDISVNKATIKKEELSVKLLEFLESPHAKTETLLAEKEKGKKRKRSNGSASKSPSSSNVILRKSTKNDIIVIASWKNTSYFSPVSLSLLLCQDQGGVALAPPPVSTVLPSGPAAWVPMDIEPPTPIAGTMLLATVKGSPSQIIHVTPDSLSGQPNVVKMIGSIISGYFLGAWISYNQVPVEVQDFWFRSFQKFYAWDVSDTVEMRKMFDNKARTWMRQTLYRARRKGQKMAWISNEYWSQMLSKWANKCFPTSQKNEANQSNIPSAWVACKNGSALTSQDKHQMEELRMLSTRLEQLKRAWKKDGMWNGPLAEEILEAYHGLLEEWTNQDPSSAESVASANVNDADIQPKANDGDNNNRVVESGSKHKTLTPCALALTTYQHSQAEATDRRLGSLEERMEDCFRMLEKVVSFCRHQFGADCIPLDILAPSAKLPLPGPSPPVDATDKDDSDRTVENTDHK</sequence>
<accession>A0AAW2SYF6</accession>
<protein>
    <submittedName>
        <fullName evidence="2">Uncharacterized protein</fullName>
    </submittedName>
</protein>
<name>A0AAW2SYF6_9LAMI</name>
<dbReference type="GO" id="GO:0005634">
    <property type="term" value="C:nucleus"/>
    <property type="evidence" value="ECO:0007669"/>
    <property type="project" value="TreeGrafter"/>
</dbReference>
<reference evidence="2" key="1">
    <citation type="submission" date="2020-06" db="EMBL/GenBank/DDBJ databases">
        <authorList>
            <person name="Li T."/>
            <person name="Hu X."/>
            <person name="Zhang T."/>
            <person name="Song X."/>
            <person name="Zhang H."/>
            <person name="Dai N."/>
            <person name="Sheng W."/>
            <person name="Hou X."/>
            <person name="Wei L."/>
        </authorList>
    </citation>
    <scope>NUCLEOTIDE SEQUENCE</scope>
    <source>
        <strain evidence="2">KEN8</strain>
        <tissue evidence="2">Leaf</tissue>
    </source>
</reference>
<feature type="region of interest" description="Disordered" evidence="1">
    <location>
        <begin position="1"/>
        <end position="85"/>
    </location>
</feature>
<evidence type="ECO:0000313" key="2">
    <source>
        <dbReference type="EMBL" id="KAL0397222.1"/>
    </source>
</evidence>
<feature type="compositionally biased region" description="Acidic residues" evidence="1">
    <location>
        <begin position="20"/>
        <end position="44"/>
    </location>
</feature>
<feature type="region of interest" description="Disordered" evidence="1">
    <location>
        <begin position="632"/>
        <end position="662"/>
    </location>
</feature>
<gene>
    <name evidence="2" type="ORF">Scaly_0170600</name>
</gene>
<organism evidence="2">
    <name type="scientific">Sesamum calycinum</name>
    <dbReference type="NCBI Taxonomy" id="2727403"/>
    <lineage>
        <taxon>Eukaryota</taxon>
        <taxon>Viridiplantae</taxon>
        <taxon>Streptophyta</taxon>
        <taxon>Embryophyta</taxon>
        <taxon>Tracheophyta</taxon>
        <taxon>Spermatophyta</taxon>
        <taxon>Magnoliopsida</taxon>
        <taxon>eudicotyledons</taxon>
        <taxon>Gunneridae</taxon>
        <taxon>Pentapetalae</taxon>
        <taxon>asterids</taxon>
        <taxon>lamiids</taxon>
        <taxon>Lamiales</taxon>
        <taxon>Pedaliaceae</taxon>
        <taxon>Sesamum</taxon>
    </lineage>
</organism>
<dbReference type="AlphaFoldDB" id="A0AAW2SYF6"/>
<feature type="region of interest" description="Disordered" evidence="1">
    <location>
        <begin position="235"/>
        <end position="260"/>
    </location>
</feature>
<dbReference type="GO" id="GO:2000779">
    <property type="term" value="P:regulation of double-strand break repair"/>
    <property type="evidence" value="ECO:0007669"/>
    <property type="project" value="TreeGrafter"/>
</dbReference>
<dbReference type="PANTHER" id="PTHR13468">
    <property type="entry name" value="DEK PROTEIN"/>
    <property type="match status" value="1"/>
</dbReference>
<feature type="region of interest" description="Disordered" evidence="1">
    <location>
        <begin position="548"/>
        <end position="567"/>
    </location>
</feature>
<dbReference type="GO" id="GO:0042393">
    <property type="term" value="F:histone binding"/>
    <property type="evidence" value="ECO:0007669"/>
    <property type="project" value="TreeGrafter"/>
</dbReference>
<comment type="caution">
    <text evidence="2">The sequence shown here is derived from an EMBL/GenBank/DDBJ whole genome shotgun (WGS) entry which is preliminary data.</text>
</comment>
<evidence type="ECO:0000256" key="1">
    <source>
        <dbReference type="SAM" id="MobiDB-lite"/>
    </source>
</evidence>
<feature type="compositionally biased region" description="Basic and acidic residues" evidence="1">
    <location>
        <begin position="646"/>
        <end position="662"/>
    </location>
</feature>
<proteinExistence type="predicted"/>
<feature type="compositionally biased region" description="Basic and acidic residues" evidence="1">
    <location>
        <begin position="76"/>
        <end position="85"/>
    </location>
</feature>
<feature type="compositionally biased region" description="Basic and acidic residues" evidence="1">
    <location>
        <begin position="1"/>
        <end position="19"/>
    </location>
</feature>
<dbReference type="PANTHER" id="PTHR13468:SF1">
    <property type="entry name" value="PROTEIN DEK"/>
    <property type="match status" value="1"/>
</dbReference>
<dbReference type="EMBL" id="JACGWM010000001">
    <property type="protein sequence ID" value="KAL0397222.1"/>
    <property type="molecule type" value="Genomic_DNA"/>
</dbReference>
<reference evidence="2" key="2">
    <citation type="journal article" date="2024" name="Plant">
        <title>Genomic evolution and insights into agronomic trait innovations of Sesamum species.</title>
        <authorList>
            <person name="Miao H."/>
            <person name="Wang L."/>
            <person name="Qu L."/>
            <person name="Liu H."/>
            <person name="Sun Y."/>
            <person name="Le M."/>
            <person name="Wang Q."/>
            <person name="Wei S."/>
            <person name="Zheng Y."/>
            <person name="Lin W."/>
            <person name="Duan Y."/>
            <person name="Cao H."/>
            <person name="Xiong S."/>
            <person name="Wang X."/>
            <person name="Wei L."/>
            <person name="Li C."/>
            <person name="Ma Q."/>
            <person name="Ju M."/>
            <person name="Zhao R."/>
            <person name="Li G."/>
            <person name="Mu C."/>
            <person name="Tian Q."/>
            <person name="Mei H."/>
            <person name="Zhang T."/>
            <person name="Gao T."/>
            <person name="Zhang H."/>
        </authorList>
    </citation>
    <scope>NUCLEOTIDE SEQUENCE</scope>
    <source>
        <strain evidence="2">KEN8</strain>
    </source>
</reference>
<feature type="compositionally biased region" description="Low complexity" evidence="1">
    <location>
        <begin position="249"/>
        <end position="259"/>
    </location>
</feature>